<feature type="signal peptide" evidence="1">
    <location>
        <begin position="1"/>
        <end position="18"/>
    </location>
</feature>
<sequence>MDCTLLLQWLVAVLVKQAEDVWAWQAEDVTHEDAQDPYDDEWDQTHQDFQAKLLALECKWFQVVQELNTILGWAVQVMDDDHRVLDSVLALAVMFVPPTAQPLTLALYAPWQPPNTQQQTLAWACKEVLPCLQLL</sequence>
<evidence type="ECO:0000256" key="1">
    <source>
        <dbReference type="SAM" id="SignalP"/>
    </source>
</evidence>
<evidence type="ECO:0000313" key="3">
    <source>
        <dbReference type="Proteomes" id="UP000050525"/>
    </source>
</evidence>
<dbReference type="AlphaFoldDB" id="A0A151NFD4"/>
<feature type="chain" id="PRO_5007586016" evidence="1">
    <location>
        <begin position="19"/>
        <end position="135"/>
    </location>
</feature>
<dbReference type="Proteomes" id="UP000050525">
    <property type="component" value="Unassembled WGS sequence"/>
</dbReference>
<keyword evidence="1" id="KW-0732">Signal</keyword>
<keyword evidence="3" id="KW-1185">Reference proteome</keyword>
<organism evidence="2 3">
    <name type="scientific">Alligator mississippiensis</name>
    <name type="common">American alligator</name>
    <dbReference type="NCBI Taxonomy" id="8496"/>
    <lineage>
        <taxon>Eukaryota</taxon>
        <taxon>Metazoa</taxon>
        <taxon>Chordata</taxon>
        <taxon>Craniata</taxon>
        <taxon>Vertebrata</taxon>
        <taxon>Euteleostomi</taxon>
        <taxon>Archelosauria</taxon>
        <taxon>Archosauria</taxon>
        <taxon>Crocodylia</taxon>
        <taxon>Alligatoridae</taxon>
        <taxon>Alligatorinae</taxon>
        <taxon>Alligator</taxon>
    </lineage>
</organism>
<comment type="caution">
    <text evidence="2">The sequence shown here is derived from an EMBL/GenBank/DDBJ whole genome shotgun (WGS) entry which is preliminary data.</text>
</comment>
<reference evidence="2 3" key="1">
    <citation type="journal article" date="2012" name="Genome Biol.">
        <title>Sequencing three crocodilian genomes to illuminate the evolution of archosaurs and amniotes.</title>
        <authorList>
            <person name="St John J.A."/>
            <person name="Braun E.L."/>
            <person name="Isberg S.R."/>
            <person name="Miles L.G."/>
            <person name="Chong A.Y."/>
            <person name="Gongora J."/>
            <person name="Dalzell P."/>
            <person name="Moran C."/>
            <person name="Bed'hom B."/>
            <person name="Abzhanov A."/>
            <person name="Burgess S.C."/>
            <person name="Cooksey A.M."/>
            <person name="Castoe T.A."/>
            <person name="Crawford N.G."/>
            <person name="Densmore L.D."/>
            <person name="Drew J.C."/>
            <person name="Edwards S.V."/>
            <person name="Faircloth B.C."/>
            <person name="Fujita M.K."/>
            <person name="Greenwold M.J."/>
            <person name="Hoffmann F.G."/>
            <person name="Howard J.M."/>
            <person name="Iguchi T."/>
            <person name="Janes D.E."/>
            <person name="Khan S.Y."/>
            <person name="Kohno S."/>
            <person name="de Koning A.J."/>
            <person name="Lance S.L."/>
            <person name="McCarthy F.M."/>
            <person name="McCormack J.E."/>
            <person name="Merchant M.E."/>
            <person name="Peterson D.G."/>
            <person name="Pollock D.D."/>
            <person name="Pourmand N."/>
            <person name="Raney B.J."/>
            <person name="Roessler K.A."/>
            <person name="Sanford J.R."/>
            <person name="Sawyer R.H."/>
            <person name="Schmidt C.J."/>
            <person name="Triplett E.W."/>
            <person name="Tuberville T.D."/>
            <person name="Venegas-Anaya M."/>
            <person name="Howard J.T."/>
            <person name="Jarvis E.D."/>
            <person name="Guillette L.J.Jr."/>
            <person name="Glenn T.C."/>
            <person name="Green R.E."/>
            <person name="Ray D.A."/>
        </authorList>
    </citation>
    <scope>NUCLEOTIDE SEQUENCE [LARGE SCALE GENOMIC DNA]</scope>
    <source>
        <strain evidence="2">KSC_2009_1</strain>
    </source>
</reference>
<proteinExistence type="predicted"/>
<gene>
    <name evidence="2" type="ORF">Y1Q_0008081</name>
</gene>
<name>A0A151NFD4_ALLMI</name>
<accession>A0A151NFD4</accession>
<protein>
    <submittedName>
        <fullName evidence="2">Uncharacterized protein</fullName>
    </submittedName>
</protein>
<evidence type="ECO:0000313" key="2">
    <source>
        <dbReference type="EMBL" id="KYO35522.1"/>
    </source>
</evidence>
<dbReference type="EMBL" id="AKHW03003201">
    <property type="protein sequence ID" value="KYO35522.1"/>
    <property type="molecule type" value="Genomic_DNA"/>
</dbReference>